<evidence type="ECO:0000256" key="16">
    <source>
        <dbReference type="ARBA" id="ARBA00047899"/>
    </source>
</evidence>
<dbReference type="CDD" id="cd14066">
    <property type="entry name" value="STKc_IRAK"/>
    <property type="match status" value="1"/>
</dbReference>
<dbReference type="GO" id="GO:0006955">
    <property type="term" value="P:immune response"/>
    <property type="evidence" value="ECO:0000318"/>
    <property type="project" value="GO_Central"/>
</dbReference>
<evidence type="ECO:0000256" key="15">
    <source>
        <dbReference type="ARBA" id="ARBA00023180"/>
    </source>
</evidence>
<evidence type="ECO:0000256" key="5">
    <source>
        <dbReference type="ARBA" id="ARBA00022692"/>
    </source>
</evidence>
<accession>A0A2I4H2V8</accession>
<evidence type="ECO:0000256" key="14">
    <source>
        <dbReference type="ARBA" id="ARBA00023170"/>
    </source>
</evidence>
<dbReference type="PROSITE" id="PS50011">
    <property type="entry name" value="PROTEIN_KINASE_DOM"/>
    <property type="match status" value="1"/>
</dbReference>
<protein>
    <recommendedName>
        <fullName evidence="2">non-specific serine/threonine protein kinase</fullName>
        <ecNumber evidence="2">2.7.11.1</ecNumber>
    </recommendedName>
</protein>
<dbReference type="InterPro" id="IPR001245">
    <property type="entry name" value="Ser-Thr/Tyr_kinase_cat_dom"/>
</dbReference>
<keyword evidence="15" id="KW-0325">Glycoprotein</keyword>
<evidence type="ECO:0000256" key="17">
    <source>
        <dbReference type="ARBA" id="ARBA00048679"/>
    </source>
</evidence>
<dbReference type="Gene3D" id="1.10.510.10">
    <property type="entry name" value="Transferase(Phosphotransferase) domain 1"/>
    <property type="match status" value="1"/>
</dbReference>
<keyword evidence="12" id="KW-0472">Membrane</keyword>
<keyword evidence="5" id="KW-0812">Transmembrane</keyword>
<evidence type="ECO:0000256" key="11">
    <source>
        <dbReference type="ARBA" id="ARBA00022989"/>
    </source>
</evidence>
<reference evidence="19" key="1">
    <citation type="submission" date="2025-08" db="UniProtKB">
        <authorList>
            <consortium name="RefSeq"/>
        </authorList>
    </citation>
    <scope>IDENTIFICATION</scope>
    <source>
        <tissue evidence="19">Leaves</tissue>
    </source>
</reference>
<dbReference type="PANTHER" id="PTHR27002:SF679">
    <property type="entry name" value="CYSTEINE-RICH RECEPTOR-LIKE PROTEIN KINASE 10 ISOFORM X1"/>
    <property type="match status" value="1"/>
</dbReference>
<dbReference type="GeneID" id="109013026"/>
<dbReference type="Gene3D" id="3.30.200.20">
    <property type="entry name" value="Phosphorylase Kinase, domain 1"/>
    <property type="match status" value="1"/>
</dbReference>
<keyword evidence="13" id="KW-1015">Disulfide bond</keyword>
<keyword evidence="3" id="KW-0723">Serine/threonine-protein kinase</keyword>
<keyword evidence="9" id="KW-0418">Kinase</keyword>
<dbReference type="PANTHER" id="PTHR27002">
    <property type="entry name" value="RECEPTOR-LIKE SERINE/THREONINE-PROTEIN KINASE SD1-8"/>
    <property type="match status" value="1"/>
</dbReference>
<keyword evidence="10" id="KW-0067">ATP-binding</keyword>
<gene>
    <name evidence="19" type="primary">LOC109013026</name>
</gene>
<dbReference type="AlphaFoldDB" id="A0A2I4H2V8"/>
<evidence type="ECO:0000256" key="10">
    <source>
        <dbReference type="ARBA" id="ARBA00022840"/>
    </source>
</evidence>
<evidence type="ECO:0000256" key="12">
    <source>
        <dbReference type="ARBA" id="ARBA00023136"/>
    </source>
</evidence>
<dbReference type="Pfam" id="PF07714">
    <property type="entry name" value="PK_Tyr_Ser-Thr"/>
    <property type="match status" value="1"/>
</dbReference>
<organism evidence="18 19">
    <name type="scientific">Juglans regia</name>
    <name type="common">English walnut</name>
    <dbReference type="NCBI Taxonomy" id="51240"/>
    <lineage>
        <taxon>Eukaryota</taxon>
        <taxon>Viridiplantae</taxon>
        <taxon>Streptophyta</taxon>
        <taxon>Embryophyta</taxon>
        <taxon>Tracheophyta</taxon>
        <taxon>Spermatophyta</taxon>
        <taxon>Magnoliopsida</taxon>
        <taxon>eudicotyledons</taxon>
        <taxon>Gunneridae</taxon>
        <taxon>Pentapetalae</taxon>
        <taxon>rosids</taxon>
        <taxon>fabids</taxon>
        <taxon>Fagales</taxon>
        <taxon>Juglandaceae</taxon>
        <taxon>Juglans</taxon>
    </lineage>
</organism>
<dbReference type="GO" id="GO:0005524">
    <property type="term" value="F:ATP binding"/>
    <property type="evidence" value="ECO:0007669"/>
    <property type="project" value="UniProtKB-KW"/>
</dbReference>
<proteinExistence type="predicted"/>
<keyword evidence="18" id="KW-1185">Reference proteome</keyword>
<keyword evidence="8" id="KW-0547">Nucleotide-binding</keyword>
<dbReference type="Gramene" id="Jr03_10370_p1">
    <property type="protein sequence ID" value="cds.Jr03_10370_p1"/>
    <property type="gene ID" value="Jr03_10370"/>
</dbReference>
<dbReference type="InterPro" id="IPR002902">
    <property type="entry name" value="GNK2"/>
</dbReference>
<evidence type="ECO:0000256" key="2">
    <source>
        <dbReference type="ARBA" id="ARBA00012513"/>
    </source>
</evidence>
<dbReference type="FunFam" id="3.30.200.20:FF:000195">
    <property type="entry name" value="G-type lectin S-receptor-like serine/threonine-protein kinase"/>
    <property type="match status" value="1"/>
</dbReference>
<keyword evidence="4" id="KW-0808">Transferase</keyword>
<keyword evidence="6" id="KW-0732">Signal</keyword>
<evidence type="ECO:0000256" key="6">
    <source>
        <dbReference type="ARBA" id="ARBA00022729"/>
    </source>
</evidence>
<sequence length="669" mass="74972">MNHPQDISPRLIRLLLFSAFLTLLLWELAYADPPYSFCPNTSAYYIDGSPFKNNLEELLLSLNLSASSSKFYINTSTGNGTDRVYRVHMCLDYVTNENCGKCIATATNDILKLCPNTREAVVWEELCQLRYSDQNFFGQVNFTGNKDQHNSRNISQPQFKSVVKETLNNLTTEAAAFNLSAKMYATREVTFEDKTIYALVQCTRDLSGDGCNSCLKTAIADVLKCCYFSIGARLFSPSCFLRYEFYNFYGATSSVNGQGSGSGGRPKIWMIMIIIIVVSACLAMVLFASSIYCLANKKAWKRKKDVVCQRANNSTNPSVSSFHHRNFQGRYDPQAKAFPYIELAAMQAATDNFSDSNKLGEGGFGPVYKGLLSDGKEVAVKRLSFGSEQGSEEFTNEVLLIMKLQHKNLVKLLGFCVEGEERLLVYEFMPNSSLDVFLFDRSRCVQLSWSRRLNIIDGIARGILYLHQDSRLRIIHRDIKPSNVLLDNDMNPKISDFGMARIFAGSEGEANNTAKIAGTYGYMAPEYAMDGLYSIKSDVFSFGVLLIEIMSGTRNAGFHRSKRAPSLLAYAWQVWNEGKAMKLLDPLLIDSCCEDDFLRYIHVGLLCVQEDANYRPTMSSVVAMLKSEPGTLCQPERPAFFVGRFIDHDEADPDRLSFNGLSISNIGPR</sequence>
<dbReference type="SUPFAM" id="SSF56112">
    <property type="entry name" value="Protein kinase-like (PK-like)"/>
    <property type="match status" value="1"/>
</dbReference>
<evidence type="ECO:0000313" key="19">
    <source>
        <dbReference type="RefSeq" id="XP_018850483.1"/>
    </source>
</evidence>
<dbReference type="FunFam" id="3.30.430.20:FF:000002">
    <property type="entry name" value="Cysteine-rich receptor-like protein kinase 10"/>
    <property type="match status" value="1"/>
</dbReference>
<dbReference type="Gene3D" id="3.30.430.20">
    <property type="entry name" value="Gnk2 domain, C-X8-C-X2-C motif"/>
    <property type="match status" value="2"/>
</dbReference>
<evidence type="ECO:0000256" key="9">
    <source>
        <dbReference type="ARBA" id="ARBA00022777"/>
    </source>
</evidence>
<dbReference type="PROSITE" id="PS00108">
    <property type="entry name" value="PROTEIN_KINASE_ST"/>
    <property type="match status" value="1"/>
</dbReference>
<keyword evidence="7" id="KW-0677">Repeat</keyword>
<dbReference type="GO" id="GO:0005886">
    <property type="term" value="C:plasma membrane"/>
    <property type="evidence" value="ECO:0000318"/>
    <property type="project" value="GO_Central"/>
</dbReference>
<evidence type="ECO:0000256" key="3">
    <source>
        <dbReference type="ARBA" id="ARBA00022527"/>
    </source>
</evidence>
<comment type="catalytic activity">
    <reaction evidence="16">
        <text>L-threonyl-[protein] + ATP = O-phospho-L-threonyl-[protein] + ADP + H(+)</text>
        <dbReference type="Rhea" id="RHEA:46608"/>
        <dbReference type="Rhea" id="RHEA-COMP:11060"/>
        <dbReference type="Rhea" id="RHEA-COMP:11605"/>
        <dbReference type="ChEBI" id="CHEBI:15378"/>
        <dbReference type="ChEBI" id="CHEBI:30013"/>
        <dbReference type="ChEBI" id="CHEBI:30616"/>
        <dbReference type="ChEBI" id="CHEBI:61977"/>
        <dbReference type="ChEBI" id="CHEBI:456216"/>
        <dbReference type="EC" id="2.7.11.1"/>
    </reaction>
</comment>
<evidence type="ECO:0000256" key="7">
    <source>
        <dbReference type="ARBA" id="ARBA00022737"/>
    </source>
</evidence>
<dbReference type="GO" id="GO:0007165">
    <property type="term" value="P:signal transduction"/>
    <property type="evidence" value="ECO:0000318"/>
    <property type="project" value="GO_Central"/>
</dbReference>
<comment type="subcellular location">
    <subcellularLocation>
        <location evidence="1">Membrane</location>
        <topology evidence="1">Single-pass membrane protein</topology>
    </subcellularLocation>
</comment>
<dbReference type="CDD" id="cd23509">
    <property type="entry name" value="Gnk2-like"/>
    <property type="match status" value="2"/>
</dbReference>
<dbReference type="InterPro" id="IPR000719">
    <property type="entry name" value="Prot_kinase_dom"/>
</dbReference>
<comment type="catalytic activity">
    <reaction evidence="17">
        <text>L-seryl-[protein] + ATP = O-phospho-L-seryl-[protein] + ADP + H(+)</text>
        <dbReference type="Rhea" id="RHEA:17989"/>
        <dbReference type="Rhea" id="RHEA-COMP:9863"/>
        <dbReference type="Rhea" id="RHEA-COMP:11604"/>
        <dbReference type="ChEBI" id="CHEBI:15378"/>
        <dbReference type="ChEBI" id="CHEBI:29999"/>
        <dbReference type="ChEBI" id="CHEBI:30616"/>
        <dbReference type="ChEBI" id="CHEBI:83421"/>
        <dbReference type="ChEBI" id="CHEBI:456216"/>
        <dbReference type="EC" id="2.7.11.1"/>
    </reaction>
</comment>
<dbReference type="InterPro" id="IPR011009">
    <property type="entry name" value="Kinase-like_dom_sf"/>
</dbReference>
<evidence type="ECO:0000256" key="4">
    <source>
        <dbReference type="ARBA" id="ARBA00022679"/>
    </source>
</evidence>
<keyword evidence="14" id="KW-0675">Receptor</keyword>
<evidence type="ECO:0000256" key="8">
    <source>
        <dbReference type="ARBA" id="ARBA00022741"/>
    </source>
</evidence>
<dbReference type="KEGG" id="jre:109013026"/>
<dbReference type="RefSeq" id="XP_018850483.1">
    <property type="nucleotide sequence ID" value="XM_018994938.2"/>
</dbReference>
<dbReference type="Proteomes" id="UP000235220">
    <property type="component" value="Chromosome 3"/>
</dbReference>
<dbReference type="OrthoDB" id="1923309at2759"/>
<keyword evidence="11" id="KW-1133">Transmembrane helix</keyword>
<evidence type="ECO:0000256" key="13">
    <source>
        <dbReference type="ARBA" id="ARBA00023157"/>
    </source>
</evidence>
<evidence type="ECO:0000256" key="1">
    <source>
        <dbReference type="ARBA" id="ARBA00004167"/>
    </source>
</evidence>
<dbReference type="EC" id="2.7.11.1" evidence="2"/>
<evidence type="ECO:0000313" key="18">
    <source>
        <dbReference type="Proteomes" id="UP000235220"/>
    </source>
</evidence>
<dbReference type="InterPro" id="IPR008271">
    <property type="entry name" value="Ser/Thr_kinase_AS"/>
</dbReference>
<dbReference type="GO" id="GO:0004674">
    <property type="term" value="F:protein serine/threonine kinase activity"/>
    <property type="evidence" value="ECO:0000318"/>
    <property type="project" value="GO_Central"/>
</dbReference>
<dbReference type="FunFam" id="1.10.510.10:FF:000060">
    <property type="entry name" value="G-type lectin S-receptor-like serine/threonine-protein kinase"/>
    <property type="match status" value="1"/>
</dbReference>
<name>A0A2I4H2V8_JUGRE</name>
<dbReference type="Pfam" id="PF01657">
    <property type="entry name" value="Stress-antifung"/>
    <property type="match status" value="2"/>
</dbReference>
<dbReference type="InterPro" id="IPR038408">
    <property type="entry name" value="GNK2_sf"/>
</dbReference>
<dbReference type="PROSITE" id="PS51473">
    <property type="entry name" value="GNK2"/>
    <property type="match status" value="2"/>
</dbReference>
<dbReference type="SMART" id="SM00220">
    <property type="entry name" value="S_TKc"/>
    <property type="match status" value="1"/>
</dbReference>